<dbReference type="EMBL" id="JBFALK010000009">
    <property type="protein sequence ID" value="MEV0970692.1"/>
    <property type="molecule type" value="Genomic_DNA"/>
</dbReference>
<evidence type="ECO:0000256" key="4">
    <source>
        <dbReference type="ARBA" id="ARBA00022692"/>
    </source>
</evidence>
<sequence length="674" mass="70750">MGESGTATAPARERGVLAVILALMLAMLLAALDQTIVSTALPTIVGEFGGLNHLSWVVTAYLLASTVSTPLWGKLGDQYGRKHLFQAAIVIFLVGSALCGLAGGMFELIMFRALQGLGGGGLMVLAMAIVGDVVAPRDRGRYQGFFGGVFAFASVVGPLLGGLFVDRLSWRWVFYVNLPIGVVALFVVAATLHGHRDRTPHTIDYRGALLLGAAVTCVVLATSWGGTQYAWGSPQILGLAGVAVVLLVLWALAERRAAEPIIPLHLFRINVFSVTAAIGFVVGFTMMGTLAYLPLFLQVAHGVSATSSGLYLLPMMAGMLGTSITSGQVISHTGHYRMFPIAGMAITTAALLLLHQLNEHSSTLSMSVRFLLLGVGLGLVMQVLVIAVQNVVDYRDLGVATSSATFFRSIGGSFGVSVFGAVFAGQLAVRAAAALRGTPLPPGFDPAAIQGSPALLSRLPPDVAAHVVHAYAESATTIFLYAAPVAFAGFVLACFLRQVPLRTTVGASAPDLGEGYAAPCGRSSLEEIERALTVLMRRDPQAARLYGELARRAGYDLPAGATWVLARVARTGRASRTALAERAGTTVQRGTDCSQPLVDRGLVERSGDDLIITGAGREAARRVIAVRRAALARHLDGWNPDSNPELTALLSWLAAETVGDDQDARGALAPRPPA</sequence>
<dbReference type="RefSeq" id="WP_358134256.1">
    <property type="nucleotide sequence ID" value="NZ_JBFALK010000009.1"/>
</dbReference>
<keyword evidence="3" id="KW-1003">Cell membrane</keyword>
<dbReference type="PANTHER" id="PTHR23501">
    <property type="entry name" value="MAJOR FACILITATOR SUPERFAMILY"/>
    <property type="match status" value="1"/>
</dbReference>
<keyword evidence="10" id="KW-1185">Reference proteome</keyword>
<dbReference type="Gene3D" id="1.20.1250.20">
    <property type="entry name" value="MFS general substrate transporter like domains"/>
    <property type="match status" value="1"/>
</dbReference>
<feature type="transmembrane region" description="Helical" evidence="7">
    <location>
        <begin position="109"/>
        <end position="130"/>
    </location>
</feature>
<dbReference type="PROSITE" id="PS50850">
    <property type="entry name" value="MFS"/>
    <property type="match status" value="1"/>
</dbReference>
<dbReference type="InterPro" id="IPR036388">
    <property type="entry name" value="WH-like_DNA-bd_sf"/>
</dbReference>
<keyword evidence="2" id="KW-0813">Transport</keyword>
<dbReference type="InterPro" id="IPR020846">
    <property type="entry name" value="MFS_dom"/>
</dbReference>
<feature type="transmembrane region" description="Helical" evidence="7">
    <location>
        <begin position="339"/>
        <end position="358"/>
    </location>
</feature>
<comment type="subcellular location">
    <subcellularLocation>
        <location evidence="1">Cell membrane</location>
        <topology evidence="1">Multi-pass membrane protein</topology>
    </subcellularLocation>
</comment>
<dbReference type="Pfam" id="PF07690">
    <property type="entry name" value="MFS_1"/>
    <property type="match status" value="1"/>
</dbReference>
<feature type="transmembrane region" description="Helical" evidence="7">
    <location>
        <begin position="205"/>
        <end position="224"/>
    </location>
</feature>
<dbReference type="PRINTS" id="PR01036">
    <property type="entry name" value="TCRTETB"/>
</dbReference>
<dbReference type="InterPro" id="IPR011701">
    <property type="entry name" value="MFS"/>
</dbReference>
<dbReference type="Gene3D" id="1.10.10.10">
    <property type="entry name" value="Winged helix-like DNA-binding domain superfamily/Winged helix DNA-binding domain"/>
    <property type="match status" value="1"/>
</dbReference>
<feature type="transmembrane region" description="Helical" evidence="7">
    <location>
        <begin position="309"/>
        <end position="327"/>
    </location>
</feature>
<feature type="transmembrane region" description="Helical" evidence="7">
    <location>
        <begin position="84"/>
        <end position="103"/>
    </location>
</feature>
<evidence type="ECO:0000256" key="2">
    <source>
        <dbReference type="ARBA" id="ARBA00022448"/>
    </source>
</evidence>
<accession>A0ABV3GHE1</accession>
<feature type="transmembrane region" description="Helical" evidence="7">
    <location>
        <begin position="53"/>
        <end position="72"/>
    </location>
</feature>
<dbReference type="NCBIfam" id="TIGR00711">
    <property type="entry name" value="efflux_EmrB"/>
    <property type="match status" value="1"/>
</dbReference>
<comment type="caution">
    <text evidence="9">The sequence shown here is derived from an EMBL/GenBank/DDBJ whole genome shotgun (WGS) entry which is preliminary data.</text>
</comment>
<feature type="transmembrane region" description="Helical" evidence="7">
    <location>
        <begin position="172"/>
        <end position="193"/>
    </location>
</feature>
<feature type="transmembrane region" description="Helical" evidence="7">
    <location>
        <begin position="274"/>
        <end position="297"/>
    </location>
</feature>
<feature type="transmembrane region" description="Helical" evidence="7">
    <location>
        <begin position="142"/>
        <end position="160"/>
    </location>
</feature>
<keyword evidence="6 7" id="KW-0472">Membrane</keyword>
<dbReference type="CDD" id="cd17502">
    <property type="entry name" value="MFS_Azr1_MDR_like"/>
    <property type="match status" value="1"/>
</dbReference>
<dbReference type="InterPro" id="IPR036390">
    <property type="entry name" value="WH_DNA-bd_sf"/>
</dbReference>
<feature type="transmembrane region" description="Helical" evidence="7">
    <location>
        <begin position="16"/>
        <end position="41"/>
    </location>
</feature>
<dbReference type="Gene3D" id="1.20.1720.10">
    <property type="entry name" value="Multidrug resistance protein D"/>
    <property type="match status" value="1"/>
</dbReference>
<protein>
    <submittedName>
        <fullName evidence="9">MFS transporter</fullName>
    </submittedName>
</protein>
<feature type="transmembrane region" description="Helical" evidence="7">
    <location>
        <begin position="413"/>
        <end position="433"/>
    </location>
</feature>
<keyword evidence="5 7" id="KW-1133">Transmembrane helix</keyword>
<dbReference type="InterPro" id="IPR004638">
    <property type="entry name" value="EmrB-like"/>
</dbReference>
<feature type="transmembrane region" description="Helical" evidence="7">
    <location>
        <begin position="370"/>
        <end position="392"/>
    </location>
</feature>
<gene>
    <name evidence="9" type="ORF">AB0I59_18815</name>
</gene>
<proteinExistence type="predicted"/>
<evidence type="ECO:0000256" key="5">
    <source>
        <dbReference type="ARBA" id="ARBA00022989"/>
    </source>
</evidence>
<feature type="transmembrane region" description="Helical" evidence="7">
    <location>
        <begin position="478"/>
        <end position="496"/>
    </location>
</feature>
<dbReference type="InterPro" id="IPR036259">
    <property type="entry name" value="MFS_trans_sf"/>
</dbReference>
<evidence type="ECO:0000256" key="7">
    <source>
        <dbReference type="SAM" id="Phobius"/>
    </source>
</evidence>
<feature type="transmembrane region" description="Helical" evidence="7">
    <location>
        <begin position="236"/>
        <end position="253"/>
    </location>
</feature>
<organism evidence="9 10">
    <name type="scientific">Microtetraspora glauca</name>
    <dbReference type="NCBI Taxonomy" id="1996"/>
    <lineage>
        <taxon>Bacteria</taxon>
        <taxon>Bacillati</taxon>
        <taxon>Actinomycetota</taxon>
        <taxon>Actinomycetes</taxon>
        <taxon>Streptosporangiales</taxon>
        <taxon>Streptosporangiaceae</taxon>
        <taxon>Microtetraspora</taxon>
    </lineage>
</organism>
<dbReference type="Proteomes" id="UP001551675">
    <property type="component" value="Unassembled WGS sequence"/>
</dbReference>
<evidence type="ECO:0000313" key="9">
    <source>
        <dbReference type="EMBL" id="MEV0970692.1"/>
    </source>
</evidence>
<evidence type="ECO:0000259" key="8">
    <source>
        <dbReference type="PROSITE" id="PS50850"/>
    </source>
</evidence>
<evidence type="ECO:0000256" key="1">
    <source>
        <dbReference type="ARBA" id="ARBA00004651"/>
    </source>
</evidence>
<dbReference type="SUPFAM" id="SSF103473">
    <property type="entry name" value="MFS general substrate transporter"/>
    <property type="match status" value="1"/>
</dbReference>
<name>A0ABV3GHE1_MICGL</name>
<dbReference type="SUPFAM" id="SSF46785">
    <property type="entry name" value="Winged helix' DNA-binding domain"/>
    <property type="match status" value="1"/>
</dbReference>
<evidence type="ECO:0000256" key="3">
    <source>
        <dbReference type="ARBA" id="ARBA00022475"/>
    </source>
</evidence>
<dbReference type="PANTHER" id="PTHR23501:SF197">
    <property type="entry name" value="COMD"/>
    <property type="match status" value="1"/>
</dbReference>
<evidence type="ECO:0000313" key="10">
    <source>
        <dbReference type="Proteomes" id="UP001551675"/>
    </source>
</evidence>
<keyword evidence="4 7" id="KW-0812">Transmembrane</keyword>
<reference evidence="9 10" key="1">
    <citation type="submission" date="2024-06" db="EMBL/GenBank/DDBJ databases">
        <title>The Natural Products Discovery Center: Release of the First 8490 Sequenced Strains for Exploring Actinobacteria Biosynthetic Diversity.</title>
        <authorList>
            <person name="Kalkreuter E."/>
            <person name="Kautsar S.A."/>
            <person name="Yang D."/>
            <person name="Bader C.D."/>
            <person name="Teijaro C.N."/>
            <person name="Fluegel L."/>
            <person name="Davis C.M."/>
            <person name="Simpson J.R."/>
            <person name="Lauterbach L."/>
            <person name="Steele A.D."/>
            <person name="Gui C."/>
            <person name="Meng S."/>
            <person name="Li G."/>
            <person name="Viehrig K."/>
            <person name="Ye F."/>
            <person name="Su P."/>
            <person name="Kiefer A.F."/>
            <person name="Nichols A."/>
            <person name="Cepeda A.J."/>
            <person name="Yan W."/>
            <person name="Fan B."/>
            <person name="Jiang Y."/>
            <person name="Adhikari A."/>
            <person name="Zheng C.-J."/>
            <person name="Schuster L."/>
            <person name="Cowan T.M."/>
            <person name="Smanski M.J."/>
            <person name="Chevrette M.G."/>
            <person name="De Carvalho L.P.S."/>
            <person name="Shen B."/>
        </authorList>
    </citation>
    <scope>NUCLEOTIDE SEQUENCE [LARGE SCALE GENOMIC DNA]</scope>
    <source>
        <strain evidence="9 10">NPDC050100</strain>
    </source>
</reference>
<feature type="domain" description="Major facilitator superfamily (MFS) profile" evidence="8">
    <location>
        <begin position="19"/>
        <end position="501"/>
    </location>
</feature>
<evidence type="ECO:0000256" key="6">
    <source>
        <dbReference type="ARBA" id="ARBA00023136"/>
    </source>
</evidence>